<dbReference type="InterPro" id="IPR043128">
    <property type="entry name" value="Rev_trsase/Diguanyl_cyclase"/>
</dbReference>
<dbReference type="Proteomes" id="UP000867740">
    <property type="component" value="Unassembled WGS sequence"/>
</dbReference>
<proteinExistence type="predicted"/>
<evidence type="ECO:0000256" key="4">
    <source>
        <dbReference type="ARBA" id="ARBA00023134"/>
    </source>
</evidence>
<evidence type="ECO:0000256" key="1">
    <source>
        <dbReference type="ARBA" id="ARBA00001946"/>
    </source>
</evidence>
<dbReference type="Gene3D" id="2.60.40.10">
    <property type="entry name" value="Immunoglobulins"/>
    <property type="match status" value="1"/>
</dbReference>
<dbReference type="SUPFAM" id="SSF63829">
    <property type="entry name" value="Calcium-dependent phosphotriesterase"/>
    <property type="match status" value="2"/>
</dbReference>
<dbReference type="NCBIfam" id="TIGR00254">
    <property type="entry name" value="GGDEF"/>
    <property type="match status" value="1"/>
</dbReference>
<evidence type="ECO:0000313" key="9">
    <source>
        <dbReference type="EMBL" id="HAT3585314.1"/>
    </source>
</evidence>
<dbReference type="PROSITE" id="PS50887">
    <property type="entry name" value="GGDEF"/>
    <property type="match status" value="1"/>
</dbReference>
<evidence type="ECO:0000256" key="2">
    <source>
        <dbReference type="ARBA" id="ARBA00004665"/>
    </source>
</evidence>
<keyword evidence="4" id="KW-0547">Nucleotide-binding</keyword>
<gene>
    <name evidence="8" type="ORF">I8531_003606</name>
    <name evidence="9" type="ORF">I8531_005747</name>
</gene>
<evidence type="ECO:0000313" key="10">
    <source>
        <dbReference type="Proteomes" id="UP000867740"/>
    </source>
</evidence>
<dbReference type="RefSeq" id="WP_082137078.1">
    <property type="nucleotide sequence ID" value="NZ_CABMNU010000005.1"/>
</dbReference>
<dbReference type="CDD" id="cd01949">
    <property type="entry name" value="GGDEF"/>
    <property type="match status" value="1"/>
</dbReference>
<dbReference type="SMART" id="SM00267">
    <property type="entry name" value="GGDEF"/>
    <property type="match status" value="1"/>
</dbReference>
<dbReference type="Pfam" id="PF07495">
    <property type="entry name" value="Y_Y_Y"/>
    <property type="match status" value="1"/>
</dbReference>
<evidence type="ECO:0000256" key="6">
    <source>
        <dbReference type="SAM" id="Phobius"/>
    </source>
</evidence>
<dbReference type="InterPro" id="IPR013783">
    <property type="entry name" value="Ig-like_fold"/>
</dbReference>
<dbReference type="GO" id="GO:0052621">
    <property type="term" value="F:diguanylate cyclase activity"/>
    <property type="evidence" value="ECO:0007669"/>
    <property type="project" value="UniProtKB-EC"/>
</dbReference>
<feature type="transmembrane region" description="Helical" evidence="6">
    <location>
        <begin position="754"/>
        <end position="775"/>
    </location>
</feature>
<evidence type="ECO:0000256" key="5">
    <source>
        <dbReference type="ARBA" id="ARBA00034247"/>
    </source>
</evidence>
<evidence type="ECO:0000313" key="8">
    <source>
        <dbReference type="EMBL" id="HAT3583273.1"/>
    </source>
</evidence>
<dbReference type="Pfam" id="PF00990">
    <property type="entry name" value="GGDEF"/>
    <property type="match status" value="1"/>
</dbReference>
<dbReference type="InterPro" id="IPR015943">
    <property type="entry name" value="WD40/YVTN_repeat-like_dom_sf"/>
</dbReference>
<keyword evidence="6" id="KW-0812">Transmembrane</keyword>
<comment type="caution">
    <text evidence="8">The sequence shown here is derived from an EMBL/GenBank/DDBJ whole genome shotgun (WGS) entry which is preliminary data.</text>
</comment>
<dbReference type="FunFam" id="3.30.70.270:FF:000001">
    <property type="entry name" value="Diguanylate cyclase domain protein"/>
    <property type="match status" value="1"/>
</dbReference>
<evidence type="ECO:0000256" key="3">
    <source>
        <dbReference type="ARBA" id="ARBA00012528"/>
    </source>
</evidence>
<dbReference type="EC" id="2.7.7.65" evidence="3"/>
<reference evidence="8" key="1">
    <citation type="journal article" date="2018" name="Genome Biol.">
        <title>SKESA: strategic k-mer extension for scrupulous assemblies.</title>
        <authorList>
            <person name="Souvorov A."/>
            <person name="Agarwala R."/>
            <person name="Lipman D.J."/>
        </authorList>
    </citation>
    <scope>NUCLEOTIDE SEQUENCE</scope>
    <source>
        <strain evidence="8">CAVp300</strain>
    </source>
</reference>
<dbReference type="Gene3D" id="3.30.70.270">
    <property type="match status" value="1"/>
</dbReference>
<evidence type="ECO:0000259" key="7">
    <source>
        <dbReference type="PROSITE" id="PS50887"/>
    </source>
</evidence>
<comment type="cofactor">
    <cofactor evidence="1">
        <name>Mg(2+)</name>
        <dbReference type="ChEBI" id="CHEBI:18420"/>
    </cofactor>
</comment>
<accession>A0A9P3T979</accession>
<dbReference type="AlphaFoldDB" id="A0A9P3T979"/>
<keyword evidence="4" id="KW-0342">GTP-binding</keyword>
<comment type="catalytic activity">
    <reaction evidence="5">
        <text>2 GTP = 3',3'-c-di-GMP + 2 diphosphate</text>
        <dbReference type="Rhea" id="RHEA:24898"/>
        <dbReference type="ChEBI" id="CHEBI:33019"/>
        <dbReference type="ChEBI" id="CHEBI:37565"/>
        <dbReference type="ChEBI" id="CHEBI:58805"/>
        <dbReference type="EC" id="2.7.7.65"/>
    </reaction>
</comment>
<dbReference type="PANTHER" id="PTHR45138:SF24">
    <property type="entry name" value="DIGUANYLATE CYCLASE DGCC-RELATED"/>
    <property type="match status" value="1"/>
</dbReference>
<dbReference type="EMBL" id="DACSUM010000032">
    <property type="protein sequence ID" value="HAT3583273.1"/>
    <property type="molecule type" value="Genomic_DNA"/>
</dbReference>
<dbReference type="InterPro" id="IPR029787">
    <property type="entry name" value="Nucleotide_cyclase"/>
</dbReference>
<dbReference type="InterPro" id="IPR011110">
    <property type="entry name" value="Reg_prop"/>
</dbReference>
<protein>
    <recommendedName>
        <fullName evidence="3">diguanylate cyclase</fullName>
        <ecNumber evidence="3">2.7.7.65</ecNumber>
    </recommendedName>
</protein>
<dbReference type="Gene3D" id="2.130.10.10">
    <property type="entry name" value="YVTN repeat-like/Quinoprotein amine dehydrogenase"/>
    <property type="match status" value="2"/>
</dbReference>
<dbReference type="Pfam" id="PF07494">
    <property type="entry name" value="Reg_prop"/>
    <property type="match status" value="5"/>
</dbReference>
<keyword evidence="6" id="KW-1133">Transmembrane helix</keyword>
<organism evidence="8 10">
    <name type="scientific">Kluyvera intermedia</name>
    <name type="common">Enterobacter intermedius</name>
    <dbReference type="NCBI Taxonomy" id="61648"/>
    <lineage>
        <taxon>Bacteria</taxon>
        <taxon>Pseudomonadati</taxon>
        <taxon>Pseudomonadota</taxon>
        <taxon>Gammaproteobacteria</taxon>
        <taxon>Enterobacterales</taxon>
        <taxon>Enterobacteriaceae</taxon>
        <taxon>Kluyvera</taxon>
    </lineage>
</organism>
<dbReference type="GO" id="GO:0005886">
    <property type="term" value="C:plasma membrane"/>
    <property type="evidence" value="ECO:0007669"/>
    <property type="project" value="TreeGrafter"/>
</dbReference>
<dbReference type="InterPro" id="IPR011123">
    <property type="entry name" value="Y_Y_Y"/>
</dbReference>
<keyword evidence="6" id="KW-0472">Membrane</keyword>
<dbReference type="GO" id="GO:0005525">
    <property type="term" value="F:GTP binding"/>
    <property type="evidence" value="ECO:0007669"/>
    <property type="project" value="UniProtKB-KW"/>
</dbReference>
<feature type="domain" description="GGDEF" evidence="7">
    <location>
        <begin position="837"/>
        <end position="969"/>
    </location>
</feature>
<dbReference type="PANTHER" id="PTHR45138">
    <property type="entry name" value="REGULATORY COMPONENTS OF SENSORY TRANSDUCTION SYSTEM"/>
    <property type="match status" value="1"/>
</dbReference>
<dbReference type="GO" id="GO:0043709">
    <property type="term" value="P:cell adhesion involved in single-species biofilm formation"/>
    <property type="evidence" value="ECO:0007669"/>
    <property type="project" value="TreeGrafter"/>
</dbReference>
<name>A0A9P3T979_KLUIN</name>
<dbReference type="InterPro" id="IPR000160">
    <property type="entry name" value="GGDEF_dom"/>
</dbReference>
<sequence>MHRTMHKYIDTFTDTLRLLFFGFLLLFCRPVLADEPHIALSEYFIETWSTKDGLPHNSINDIAQTREGYLWFGTWEGFARYNGKTFQIFERGGESGMPDSGTLAFVAGPDGSLLVAGARGGLSSWKEGVWTPYAPAPTMIGSAMRDSKGNLWVTMPGKGLLMRPANETRATRDVHIIDNVTANKSVEDANGIIWAATDNGLYQVIDNKATLVSPGSGLPQVRAFSLLVTNDNTLLVGTEGGVWKRVGEDFQPLHPALTNEVVSTMMQDKRGDIWFGTINHGIFRLSPEGLEHLNIDNGIVHNRVQSILEDREQSIWIGTNSGLIRLRRAPFITISTRQGLNGDYVRTVMTHSDGSILVGTSTGLNRIRDGHVEQINWDQHTQPSVLSLGEATDGSVWVGTYTDGLLHWKNGQLTPVLQQSNGLPGNEVRAILTDHQQNLWIGTASGLSVLRPNGALHTYSADDGLPASFIMALQEDEQHRIWVGTGVGVSVFHNGKFEHIDISAMENAEYAFGFYSEPGYMWMTTDRGLLRYRSSDGAIGMVGRKNGLPIDKLFQVIPDNMGYLWLSSNRGMIRISKAEAVEVIEGRKQQIAVTTFGESDGMISAQANGGSMPAATRAGDGGIWVATARGAVMVHPERLGEFSKTRLTAVVESVESNTTPLNKDYTFPAGTTRIRINYSGLGYVLPERIRYRTRLEGFDPQWIDRENNTSAEYTNLPPGNYRFNVSASYPNGEWNGANTVINLRINPFFWQRPLFQALLVLLILLALFAIFRWRLRQARRNEERLRTLVAAKTLALQEQAEEFERQAKEDQLTRLANRRVFDKQLMLGFDDARAHDYPLTLAIFDIDHFKQINDRWSHVVGDKVLQSIGDLLRNTQQDARLSARWGGEEFTLLFPHMPIAQAAAICESLRVTLSQTDYRHIADGLQVTASFGLAESSSANDSNALIKQADHALYIAKQTGRNKVVCWSGEEDIAPGHFQI</sequence>
<comment type="pathway">
    <text evidence="2">Purine metabolism; 3',5'-cyclic di-GMP biosynthesis.</text>
</comment>
<dbReference type="SUPFAM" id="SSF55073">
    <property type="entry name" value="Nucleotide cyclase"/>
    <property type="match status" value="1"/>
</dbReference>
<dbReference type="EMBL" id="DACSUM010000146">
    <property type="protein sequence ID" value="HAT3585314.1"/>
    <property type="molecule type" value="Genomic_DNA"/>
</dbReference>
<reference evidence="8" key="2">
    <citation type="submission" date="2020-10" db="EMBL/GenBank/DDBJ databases">
        <authorList>
            <consortium name="NCBI Pathogen Detection Project"/>
        </authorList>
    </citation>
    <scope>NUCLEOTIDE SEQUENCE</scope>
    <source>
        <strain evidence="8">CAVp300</strain>
    </source>
</reference>
<dbReference type="GO" id="GO:1902201">
    <property type="term" value="P:negative regulation of bacterial-type flagellum-dependent cell motility"/>
    <property type="evidence" value="ECO:0007669"/>
    <property type="project" value="TreeGrafter"/>
</dbReference>
<dbReference type="InterPro" id="IPR050469">
    <property type="entry name" value="Diguanylate_Cyclase"/>
</dbReference>